<comment type="caution">
    <text evidence="7">The sequence shown here is derived from an EMBL/GenBank/DDBJ whole genome shotgun (WGS) entry which is preliminary data.</text>
</comment>
<dbReference type="Proteomes" id="UP001183585">
    <property type="component" value="Unassembled WGS sequence"/>
</dbReference>
<dbReference type="RefSeq" id="WP_274995794.1">
    <property type="nucleotide sequence ID" value="NZ_JAJQQP010000010.1"/>
</dbReference>
<dbReference type="PANTHER" id="PTHR30055">
    <property type="entry name" value="HTH-TYPE TRANSCRIPTIONAL REGULATOR RUTR"/>
    <property type="match status" value="1"/>
</dbReference>
<dbReference type="InterPro" id="IPR001647">
    <property type="entry name" value="HTH_TetR"/>
</dbReference>
<evidence type="ECO:0000256" key="5">
    <source>
        <dbReference type="PROSITE-ProRule" id="PRU00335"/>
    </source>
</evidence>
<proteinExistence type="predicted"/>
<evidence type="ECO:0000259" key="6">
    <source>
        <dbReference type="PROSITE" id="PS50977"/>
    </source>
</evidence>
<sequence>MPRVVDHEERRWEIVYALWLVIAQHGIEGVSLRHVAAEAGVSMGRIQHYFGTKEALVLAGCTSLVQSAYGGYQETADAAPRERLLHVVSQQIPRDDAGRMGVSVWYAYVAKSINDSAVRQVLAEARRGAEEECVRLIRADRGAVGDGDGRSALEQARHLLALADGLTLRVLVGDLEPAEAVGMLEVEVGRL</sequence>
<reference evidence="7 8" key="1">
    <citation type="submission" date="2023-07" db="EMBL/GenBank/DDBJ databases">
        <title>Sequencing the genomes of 1000 actinobacteria strains.</title>
        <authorList>
            <person name="Klenk H.-P."/>
        </authorList>
    </citation>
    <scope>NUCLEOTIDE SEQUENCE [LARGE SCALE GENOMIC DNA]</scope>
    <source>
        <strain evidence="7 8">DSM 45554</strain>
    </source>
</reference>
<evidence type="ECO:0000256" key="3">
    <source>
        <dbReference type="ARBA" id="ARBA00023125"/>
    </source>
</evidence>
<dbReference type="InterPro" id="IPR036271">
    <property type="entry name" value="Tet_transcr_reg_TetR-rel_C_sf"/>
</dbReference>
<dbReference type="PROSITE" id="PS50977">
    <property type="entry name" value="HTH_TETR_2"/>
    <property type="match status" value="1"/>
</dbReference>
<evidence type="ECO:0000313" key="7">
    <source>
        <dbReference type="EMBL" id="MDR7381950.1"/>
    </source>
</evidence>
<dbReference type="SUPFAM" id="SSF48498">
    <property type="entry name" value="Tetracyclin repressor-like, C-terminal domain"/>
    <property type="match status" value="1"/>
</dbReference>
<keyword evidence="1" id="KW-0678">Repressor</keyword>
<evidence type="ECO:0000256" key="4">
    <source>
        <dbReference type="ARBA" id="ARBA00023163"/>
    </source>
</evidence>
<dbReference type="InterPro" id="IPR050109">
    <property type="entry name" value="HTH-type_TetR-like_transc_reg"/>
</dbReference>
<keyword evidence="8" id="KW-1185">Reference proteome</keyword>
<dbReference type="Gene3D" id="1.10.357.10">
    <property type="entry name" value="Tetracycline Repressor, domain 2"/>
    <property type="match status" value="1"/>
</dbReference>
<organism evidence="7 8">
    <name type="scientific">Promicromonospora iranensis</name>
    <dbReference type="NCBI Taxonomy" id="1105144"/>
    <lineage>
        <taxon>Bacteria</taxon>
        <taxon>Bacillati</taxon>
        <taxon>Actinomycetota</taxon>
        <taxon>Actinomycetes</taxon>
        <taxon>Micrococcales</taxon>
        <taxon>Promicromonosporaceae</taxon>
        <taxon>Promicromonospora</taxon>
    </lineage>
</organism>
<keyword evidence="3 5" id="KW-0238">DNA-binding</keyword>
<evidence type="ECO:0000313" key="8">
    <source>
        <dbReference type="Proteomes" id="UP001183585"/>
    </source>
</evidence>
<feature type="DNA-binding region" description="H-T-H motif" evidence="5">
    <location>
        <begin position="31"/>
        <end position="50"/>
    </location>
</feature>
<dbReference type="InterPro" id="IPR039538">
    <property type="entry name" value="BetI_C"/>
</dbReference>
<protein>
    <submittedName>
        <fullName evidence="7">AcrR family transcriptional regulator</fullName>
    </submittedName>
</protein>
<evidence type="ECO:0000256" key="2">
    <source>
        <dbReference type="ARBA" id="ARBA00023015"/>
    </source>
</evidence>
<accession>A0ABU2CKT5</accession>
<dbReference type="Pfam" id="PF13977">
    <property type="entry name" value="TetR_C_6"/>
    <property type="match status" value="1"/>
</dbReference>
<feature type="domain" description="HTH tetR-type" evidence="6">
    <location>
        <begin position="8"/>
        <end position="68"/>
    </location>
</feature>
<gene>
    <name evidence="7" type="ORF">J2S48_001465</name>
</gene>
<keyword evidence="4" id="KW-0804">Transcription</keyword>
<dbReference type="InterPro" id="IPR009057">
    <property type="entry name" value="Homeodomain-like_sf"/>
</dbReference>
<keyword evidence="2" id="KW-0805">Transcription regulation</keyword>
<dbReference type="SUPFAM" id="SSF46689">
    <property type="entry name" value="Homeodomain-like"/>
    <property type="match status" value="1"/>
</dbReference>
<name>A0ABU2CKT5_9MICO</name>
<evidence type="ECO:0000256" key="1">
    <source>
        <dbReference type="ARBA" id="ARBA00022491"/>
    </source>
</evidence>
<dbReference type="EMBL" id="JAVDYE010000001">
    <property type="protein sequence ID" value="MDR7381950.1"/>
    <property type="molecule type" value="Genomic_DNA"/>
</dbReference>
<dbReference type="Pfam" id="PF00440">
    <property type="entry name" value="TetR_N"/>
    <property type="match status" value="1"/>
</dbReference>
<dbReference type="PANTHER" id="PTHR30055:SF228">
    <property type="entry name" value="TRANSCRIPTIONAL REGULATOR-RELATED"/>
    <property type="match status" value="1"/>
</dbReference>